<evidence type="ECO:0000256" key="3">
    <source>
        <dbReference type="SAM" id="SignalP"/>
    </source>
</evidence>
<name>A0A9P7XHE2_9FUNG</name>
<dbReference type="GO" id="GO:0009272">
    <property type="term" value="P:fungal-type cell wall biogenesis"/>
    <property type="evidence" value="ECO:0007669"/>
    <property type="project" value="UniProtKB-ARBA"/>
</dbReference>
<keyword evidence="1" id="KW-0479">Metal-binding</keyword>
<organism evidence="5 6">
    <name type="scientific">Linnemannia hyalina</name>
    <dbReference type="NCBI Taxonomy" id="64524"/>
    <lineage>
        <taxon>Eukaryota</taxon>
        <taxon>Fungi</taxon>
        <taxon>Fungi incertae sedis</taxon>
        <taxon>Mucoromycota</taxon>
        <taxon>Mortierellomycotina</taxon>
        <taxon>Mortierellomycetes</taxon>
        <taxon>Mortierellales</taxon>
        <taxon>Mortierellaceae</taxon>
        <taxon>Linnemannia</taxon>
    </lineage>
</organism>
<keyword evidence="3" id="KW-0732">Signal</keyword>
<evidence type="ECO:0000313" key="6">
    <source>
        <dbReference type="Proteomes" id="UP000707451"/>
    </source>
</evidence>
<evidence type="ECO:0000256" key="2">
    <source>
        <dbReference type="ARBA" id="ARBA00022801"/>
    </source>
</evidence>
<dbReference type="Gene3D" id="3.20.20.370">
    <property type="entry name" value="Glycoside hydrolase/deacetylase"/>
    <property type="match status" value="1"/>
</dbReference>
<comment type="caution">
    <text evidence="5">The sequence shown here is derived from an EMBL/GenBank/DDBJ whole genome shotgun (WGS) entry which is preliminary data.</text>
</comment>
<protein>
    <submittedName>
        <fullName evidence="5">Chitin deacetylase</fullName>
    </submittedName>
</protein>
<dbReference type="EMBL" id="JAHRHY010000028">
    <property type="protein sequence ID" value="KAG9060887.1"/>
    <property type="molecule type" value="Genomic_DNA"/>
</dbReference>
<gene>
    <name evidence="5" type="primary">CDA2_11</name>
    <name evidence="5" type="ORF">KI688_007843</name>
</gene>
<dbReference type="OrthoDB" id="407355at2759"/>
<dbReference type="GO" id="GO:0046872">
    <property type="term" value="F:metal ion binding"/>
    <property type="evidence" value="ECO:0007669"/>
    <property type="project" value="UniProtKB-KW"/>
</dbReference>
<reference evidence="5" key="1">
    <citation type="submission" date="2021-06" db="EMBL/GenBank/DDBJ databases">
        <title>Genome Sequence of Mortierella hyaline Strain SCG-10, a Cold-Adapted, Nitrate-Reducing Fungus Isolated from Soil in Minnesota, USA.</title>
        <authorList>
            <person name="Aldossari N."/>
        </authorList>
    </citation>
    <scope>NUCLEOTIDE SEQUENCE</scope>
    <source>
        <strain evidence="5">SCG-10</strain>
    </source>
</reference>
<accession>A0A9P7XHE2</accession>
<sequence length="304" mass="33453">MVKYLVSITVLATVLATVQAQLKGYPPSEKVPDVKSAQVKAWLKEVDLSGAPKIPIAKGIPGDAPKCNKRQLPNECHWTCFDCAADDITVCPRANTWGLTFDDGPTAATPALLDYLKSKHLNATFFLIGSNVAALPKHVQREVAEGHHLASHTWSHTALTTLTNEQIVAEMKWTEKAVLEATGLRLKYMRPPFGDINNRVRYVLKKLGYLVVDWTGDEFDTNDWDPELSDSKKIALMTKSLNKYAAGKRTKGFYMLQHDQSASTVKLAPKLLPLGIARNISFGNVPVCQGDSQPYQAVVKAPVV</sequence>
<dbReference type="Pfam" id="PF01522">
    <property type="entry name" value="Polysacc_deac_1"/>
    <property type="match status" value="1"/>
</dbReference>
<feature type="chain" id="PRO_5040221414" evidence="3">
    <location>
        <begin position="21"/>
        <end position="304"/>
    </location>
</feature>
<dbReference type="PROSITE" id="PS51677">
    <property type="entry name" value="NODB"/>
    <property type="match status" value="1"/>
</dbReference>
<dbReference type="GO" id="GO:0004099">
    <property type="term" value="F:chitin deacetylase activity"/>
    <property type="evidence" value="ECO:0007669"/>
    <property type="project" value="TreeGrafter"/>
</dbReference>
<dbReference type="PANTHER" id="PTHR10587">
    <property type="entry name" value="GLYCOSYL TRANSFERASE-RELATED"/>
    <property type="match status" value="1"/>
</dbReference>
<dbReference type="SUPFAM" id="SSF88713">
    <property type="entry name" value="Glycoside hydrolase/deacetylase"/>
    <property type="match status" value="1"/>
</dbReference>
<feature type="domain" description="NodB homology" evidence="4">
    <location>
        <begin position="95"/>
        <end position="283"/>
    </location>
</feature>
<dbReference type="GO" id="GO:0016020">
    <property type="term" value="C:membrane"/>
    <property type="evidence" value="ECO:0007669"/>
    <property type="project" value="TreeGrafter"/>
</dbReference>
<dbReference type="PANTHER" id="PTHR10587:SF133">
    <property type="entry name" value="CHITIN DEACETYLASE 1-RELATED"/>
    <property type="match status" value="1"/>
</dbReference>
<evidence type="ECO:0000256" key="1">
    <source>
        <dbReference type="ARBA" id="ARBA00022723"/>
    </source>
</evidence>
<dbReference type="InterPro" id="IPR050248">
    <property type="entry name" value="Polysacc_deacetylase_ArnD"/>
</dbReference>
<dbReference type="InterPro" id="IPR002509">
    <property type="entry name" value="NODB_dom"/>
</dbReference>
<dbReference type="AlphaFoldDB" id="A0A9P7XHE2"/>
<keyword evidence="2" id="KW-0378">Hydrolase</keyword>
<dbReference type="GO" id="GO:0005975">
    <property type="term" value="P:carbohydrate metabolic process"/>
    <property type="evidence" value="ECO:0007669"/>
    <property type="project" value="InterPro"/>
</dbReference>
<evidence type="ECO:0000259" key="4">
    <source>
        <dbReference type="PROSITE" id="PS51677"/>
    </source>
</evidence>
<proteinExistence type="predicted"/>
<evidence type="ECO:0000313" key="5">
    <source>
        <dbReference type="EMBL" id="KAG9060887.1"/>
    </source>
</evidence>
<dbReference type="InterPro" id="IPR011330">
    <property type="entry name" value="Glyco_hydro/deAcase_b/a-brl"/>
</dbReference>
<keyword evidence="6" id="KW-1185">Reference proteome</keyword>
<dbReference type="Proteomes" id="UP000707451">
    <property type="component" value="Unassembled WGS sequence"/>
</dbReference>
<feature type="signal peptide" evidence="3">
    <location>
        <begin position="1"/>
        <end position="20"/>
    </location>
</feature>